<evidence type="ECO:0008006" key="3">
    <source>
        <dbReference type="Google" id="ProtNLM"/>
    </source>
</evidence>
<evidence type="ECO:0000313" key="1">
    <source>
        <dbReference type="EMBL" id="CAH0050064.1"/>
    </source>
</evidence>
<dbReference type="OrthoDB" id="2520703at2759"/>
<dbReference type="Gene3D" id="3.80.10.10">
    <property type="entry name" value="Ribonuclease Inhibitor"/>
    <property type="match status" value="1"/>
</dbReference>
<comment type="caution">
    <text evidence="1">The sequence shown here is derived from an EMBL/GenBank/DDBJ whole genome shotgun (WGS) entry which is preliminary data.</text>
</comment>
<organism evidence="1 2">
    <name type="scientific">Clonostachys solani</name>
    <dbReference type="NCBI Taxonomy" id="160281"/>
    <lineage>
        <taxon>Eukaryota</taxon>
        <taxon>Fungi</taxon>
        <taxon>Dikarya</taxon>
        <taxon>Ascomycota</taxon>
        <taxon>Pezizomycotina</taxon>
        <taxon>Sordariomycetes</taxon>
        <taxon>Hypocreomycetidae</taxon>
        <taxon>Hypocreales</taxon>
        <taxon>Bionectriaceae</taxon>
        <taxon>Clonostachys</taxon>
    </lineage>
</organism>
<reference evidence="2" key="1">
    <citation type="submission" date="2019-06" db="EMBL/GenBank/DDBJ databases">
        <authorList>
            <person name="Broberg M."/>
        </authorList>
    </citation>
    <scope>NUCLEOTIDE SEQUENCE [LARGE SCALE GENOMIC DNA]</scope>
</reference>
<dbReference type="InterPro" id="IPR032675">
    <property type="entry name" value="LRR_dom_sf"/>
</dbReference>
<sequence length="504" mass="56622">MSLQDLPPEIHSQIFSHLVTSFGPSSIHAVLKTCKQLYEVALPFSVQIFRNTAPLHIGGGPCSKIRNAQFLHYILISKPELAKYVKTLIFGSFSSEDNSPRGTPTSTAEALGVYEKYINAALSPPERKSWEGTQWLADLRRGSSDAQVALILFACEKVESLCFEEPEDARSFCFVLNLLSTSFASRSNLRRVYSEAADASLGYRMFGQEPSSLMALPRLRRYESSLACGDSLAEKQFARLPRRRSAVEEITLRRSFITGSMINHLLGACKSLKSFEYTRGIYATIPPQMLARDVLEAVLPHASTLQHLHVNLDDDWFKEEVGVPERLYMGRELRQMVALKTLVVGMQSLTGLLDGQPQGGGGRIQVPLEVEGAPRLVDCLPDNLEQLQIHSCGGQILDQASELLGVIENGKRFTKLTNIHFLFNHERINSKDVRLRCDLPRVRLEVGFQSQTQRGYELGAPLTVSKNRKHKTICSQIFAEDFRSEWLEMRGRYTTRLHHLPTVT</sequence>
<accession>A0A9P0EIP4</accession>
<keyword evidence="2" id="KW-1185">Reference proteome</keyword>
<gene>
    <name evidence="1" type="ORF">CSOL1703_00002027</name>
</gene>
<name>A0A9P0EIP4_9HYPO</name>
<evidence type="ECO:0000313" key="2">
    <source>
        <dbReference type="Proteomes" id="UP000775872"/>
    </source>
</evidence>
<protein>
    <recommendedName>
        <fullName evidence="3">F-box domain-containing protein</fullName>
    </recommendedName>
</protein>
<dbReference type="AlphaFoldDB" id="A0A9P0EIP4"/>
<dbReference type="CDD" id="cd09917">
    <property type="entry name" value="F-box_SF"/>
    <property type="match status" value="1"/>
</dbReference>
<proteinExistence type="predicted"/>
<dbReference type="Proteomes" id="UP000775872">
    <property type="component" value="Unassembled WGS sequence"/>
</dbReference>
<reference evidence="1 2" key="2">
    <citation type="submission" date="2021-10" db="EMBL/GenBank/DDBJ databases">
        <authorList>
            <person name="Piombo E."/>
        </authorList>
    </citation>
    <scope>NUCLEOTIDE SEQUENCE [LARGE SCALE GENOMIC DNA]</scope>
</reference>
<dbReference type="EMBL" id="CABFOC020000035">
    <property type="protein sequence ID" value="CAH0050064.1"/>
    <property type="molecule type" value="Genomic_DNA"/>
</dbReference>